<comment type="similarity">
    <text evidence="6">Belongs to the methylenetetrahydrofolate reductase family.</text>
</comment>
<evidence type="ECO:0000256" key="1">
    <source>
        <dbReference type="ARBA" id="ARBA00001974"/>
    </source>
</evidence>
<evidence type="ECO:0000313" key="8">
    <source>
        <dbReference type="EMBL" id="RXK11054.1"/>
    </source>
</evidence>
<dbReference type="EMBL" id="PDKM01000001">
    <property type="protein sequence ID" value="RXK11054.1"/>
    <property type="molecule type" value="Genomic_DNA"/>
</dbReference>
<evidence type="ECO:0000256" key="3">
    <source>
        <dbReference type="ARBA" id="ARBA00022630"/>
    </source>
</evidence>
<dbReference type="InterPro" id="IPR003171">
    <property type="entry name" value="Mehydrof_redctse-like"/>
</dbReference>
<reference evidence="8 10" key="1">
    <citation type="submission" date="2017-10" db="EMBL/GenBank/DDBJ databases">
        <title>Genomics of the genus Arcobacter.</title>
        <authorList>
            <person name="Perez-Cataluna A."/>
            <person name="Figueras M.J."/>
        </authorList>
    </citation>
    <scope>NUCLEOTIDE SEQUENCE [LARGE SCALE GENOMIC DNA]</scope>
    <source>
        <strain evidence="8 10">CECT 7835</strain>
    </source>
</reference>
<evidence type="ECO:0000313" key="7">
    <source>
        <dbReference type="EMBL" id="AXH11935.1"/>
    </source>
</evidence>
<evidence type="ECO:0000313" key="9">
    <source>
        <dbReference type="Proteomes" id="UP000253850"/>
    </source>
</evidence>
<dbReference type="AlphaFoldDB" id="A0AAX2ACB0"/>
<evidence type="ECO:0000256" key="6">
    <source>
        <dbReference type="RuleBase" id="RU003862"/>
    </source>
</evidence>
<dbReference type="Gene3D" id="3.20.20.220">
    <property type="match status" value="1"/>
</dbReference>
<dbReference type="SUPFAM" id="SSF51730">
    <property type="entry name" value="FAD-linked oxidoreductase"/>
    <property type="match status" value="1"/>
</dbReference>
<evidence type="ECO:0000313" key="10">
    <source>
        <dbReference type="Proteomes" id="UP000289193"/>
    </source>
</evidence>
<evidence type="ECO:0000256" key="5">
    <source>
        <dbReference type="ARBA" id="ARBA00023002"/>
    </source>
</evidence>
<gene>
    <name evidence="7" type="ORF">ABIV_0928</name>
    <name evidence="8" type="ORF">CRV05_01420</name>
</gene>
<accession>A0AAX2ACB0</accession>
<dbReference type="Proteomes" id="UP000289193">
    <property type="component" value="Unassembled WGS sequence"/>
</dbReference>
<organism evidence="8 10">
    <name type="scientific">Halarcobacter bivalviorum</name>
    <dbReference type="NCBI Taxonomy" id="663364"/>
    <lineage>
        <taxon>Bacteria</taxon>
        <taxon>Pseudomonadati</taxon>
        <taxon>Campylobacterota</taxon>
        <taxon>Epsilonproteobacteria</taxon>
        <taxon>Campylobacterales</taxon>
        <taxon>Arcobacteraceae</taxon>
        <taxon>Halarcobacter</taxon>
    </lineage>
</organism>
<dbReference type="GO" id="GO:0004489">
    <property type="term" value="F:methylenetetrahydrofolate reductase [NAD(P)H] activity"/>
    <property type="evidence" value="ECO:0007669"/>
    <property type="project" value="InterPro"/>
</dbReference>
<evidence type="ECO:0000256" key="4">
    <source>
        <dbReference type="ARBA" id="ARBA00022827"/>
    </source>
</evidence>
<dbReference type="KEGG" id="hbv:ABIV_0928"/>
<comment type="pathway">
    <text evidence="2 6">One-carbon metabolism; tetrahydrofolate interconversion.</text>
</comment>
<dbReference type="GO" id="GO:0006555">
    <property type="term" value="P:methionine metabolic process"/>
    <property type="evidence" value="ECO:0007669"/>
    <property type="project" value="InterPro"/>
</dbReference>
<dbReference type="InterPro" id="IPR029041">
    <property type="entry name" value="FAD-linked_oxidoreductase-like"/>
</dbReference>
<evidence type="ECO:0000256" key="2">
    <source>
        <dbReference type="ARBA" id="ARBA00004777"/>
    </source>
</evidence>
<name>A0AAX2ACB0_9BACT</name>
<keyword evidence="4 6" id="KW-0274">FAD</keyword>
<reference evidence="7 9" key="2">
    <citation type="submission" date="2018-07" db="EMBL/GenBank/DDBJ databases">
        <title>Complete genome of the Arcobacter bivalviorum type strain LMG 26154.</title>
        <authorList>
            <person name="Miller W.G."/>
            <person name="Yee E."/>
            <person name="Bono J.L."/>
        </authorList>
    </citation>
    <scope>NUCLEOTIDE SEQUENCE [LARGE SCALE GENOMIC DNA]</scope>
    <source>
        <strain evidence="7 9">LMG 26154</strain>
    </source>
</reference>
<keyword evidence="5 6" id="KW-0560">Oxidoreductase</keyword>
<comment type="cofactor">
    <cofactor evidence="1 6">
        <name>FAD</name>
        <dbReference type="ChEBI" id="CHEBI:57692"/>
    </cofactor>
</comment>
<dbReference type="RefSeq" id="WP_114838790.1">
    <property type="nucleotide sequence ID" value="NZ_CP031217.1"/>
</dbReference>
<sequence>MLTDKIRNKENGILLYGITPPKINHTEEEIKEIAKKHVERISMLNVDGLVLYDIQDESDRTDEKRPFPFIKTINPCEYSKNYLQELKTPRIVYRAVGNYTAKQFATWLESTKATQVHSVFVGAASHEQQTNITLKEAYSIKKEVNDNLCLGGIAIPERHMKKHDEHLRVFSKQNSSCEYFITQCVYDVHAAKTFLTDYAKYAKENNIEPVPIIFTLTPCGSSKTLDFMKWLGINIPNYLEEDLKESGDILTDSVKLSRDIFEDLFIYGKKRGIPVGCNIESVAIRKAEIDASVELLEEIREIINKNK</sequence>
<dbReference type="Pfam" id="PF02219">
    <property type="entry name" value="MTHFR"/>
    <property type="match status" value="1"/>
</dbReference>
<protein>
    <recommendedName>
        <fullName evidence="6">Methylenetetrahydrofolate reductase</fullName>
    </recommendedName>
</protein>
<dbReference type="EMBL" id="CP031217">
    <property type="protein sequence ID" value="AXH11935.1"/>
    <property type="molecule type" value="Genomic_DNA"/>
</dbReference>
<keyword evidence="3 6" id="KW-0285">Flavoprotein</keyword>
<proteinExistence type="inferred from homology"/>
<keyword evidence="10" id="KW-1185">Reference proteome</keyword>
<dbReference type="Proteomes" id="UP000253850">
    <property type="component" value="Chromosome"/>
</dbReference>